<reference evidence="2" key="1">
    <citation type="journal article" date="2019" name="Environ. Microbiol.">
        <title>Fungal ecological strategies reflected in gene transcription - a case study of two litter decomposers.</title>
        <authorList>
            <person name="Barbi F."/>
            <person name="Kohler A."/>
            <person name="Barry K."/>
            <person name="Baskaran P."/>
            <person name="Daum C."/>
            <person name="Fauchery L."/>
            <person name="Ihrmark K."/>
            <person name="Kuo A."/>
            <person name="LaButti K."/>
            <person name="Lipzen A."/>
            <person name="Morin E."/>
            <person name="Grigoriev I.V."/>
            <person name="Henrissat B."/>
            <person name="Lindahl B."/>
            <person name="Martin F."/>
        </authorList>
    </citation>
    <scope>NUCLEOTIDE SEQUENCE</scope>
    <source>
        <strain evidence="2">JB14</strain>
    </source>
</reference>
<keyword evidence="3" id="KW-1185">Reference proteome</keyword>
<keyword evidence="1" id="KW-0472">Membrane</keyword>
<feature type="non-terminal residue" evidence="2">
    <location>
        <position position="1"/>
    </location>
</feature>
<gene>
    <name evidence="2" type="ORF">BT96DRAFT_822518</name>
</gene>
<dbReference type="EMBL" id="ML769488">
    <property type="protein sequence ID" value="KAE9398071.1"/>
    <property type="molecule type" value="Genomic_DNA"/>
</dbReference>
<organism evidence="2 3">
    <name type="scientific">Gymnopus androsaceus JB14</name>
    <dbReference type="NCBI Taxonomy" id="1447944"/>
    <lineage>
        <taxon>Eukaryota</taxon>
        <taxon>Fungi</taxon>
        <taxon>Dikarya</taxon>
        <taxon>Basidiomycota</taxon>
        <taxon>Agaricomycotina</taxon>
        <taxon>Agaricomycetes</taxon>
        <taxon>Agaricomycetidae</taxon>
        <taxon>Agaricales</taxon>
        <taxon>Marasmiineae</taxon>
        <taxon>Omphalotaceae</taxon>
        <taxon>Gymnopus</taxon>
    </lineage>
</organism>
<keyword evidence="1" id="KW-1133">Transmembrane helix</keyword>
<name>A0A6A4HKK3_9AGAR</name>
<evidence type="ECO:0008006" key="4">
    <source>
        <dbReference type="Google" id="ProtNLM"/>
    </source>
</evidence>
<proteinExistence type="predicted"/>
<dbReference type="AlphaFoldDB" id="A0A6A4HKK3"/>
<evidence type="ECO:0000313" key="2">
    <source>
        <dbReference type="EMBL" id="KAE9398071.1"/>
    </source>
</evidence>
<protein>
    <recommendedName>
        <fullName evidence="4">MFS transporter</fullName>
    </recommendedName>
</protein>
<dbReference type="OrthoDB" id="3066350at2759"/>
<accession>A0A6A4HKK3</accession>
<dbReference type="Proteomes" id="UP000799118">
    <property type="component" value="Unassembled WGS sequence"/>
</dbReference>
<evidence type="ECO:0000313" key="3">
    <source>
        <dbReference type="Proteomes" id="UP000799118"/>
    </source>
</evidence>
<keyword evidence="1" id="KW-0812">Transmembrane</keyword>
<feature type="transmembrane region" description="Helical" evidence="1">
    <location>
        <begin position="14"/>
        <end position="32"/>
    </location>
</feature>
<evidence type="ECO:0000256" key="1">
    <source>
        <dbReference type="SAM" id="Phobius"/>
    </source>
</evidence>
<sequence length="74" mass="8623">LNLNRATVAKWNDISFFSINGIVSIVAALAWWREKIYSLQSDEHYEQQLKEKEVGKFEQAVVDVTYDFGELNKQ</sequence>